<dbReference type="AlphaFoldDB" id="A0A285V4U9"/>
<sequence length="246" mass="26027">MSAPMASTARGVTRVLLLADAPVLRRGLVSMINETAGMQSVGTPGELRRAMTLAESARPDAVVVELGHGRAATLNACRDLRRRFPRVAIVALATSEDPAVVNEALAAGVGGYLLINTSPTLLGWAILAARAGRTVVDPQIRRVEPSATPAAKPFTPEVPLTRREQDVLDELLQGQSNRAIGRNLFISEDTVKSHVKAILRKLGARDRAHAVSLVLSSRNPVCSCGAHGAGRSEEPAEVSTEIPAEI</sequence>
<evidence type="ECO:0000256" key="1">
    <source>
        <dbReference type="ARBA" id="ARBA00022553"/>
    </source>
</evidence>
<dbReference type="PROSITE" id="PS50110">
    <property type="entry name" value="RESPONSE_REGULATORY"/>
    <property type="match status" value="1"/>
</dbReference>
<organism evidence="7 8">
    <name type="scientific">Blastococcus aggregatus</name>
    <dbReference type="NCBI Taxonomy" id="38502"/>
    <lineage>
        <taxon>Bacteria</taxon>
        <taxon>Bacillati</taxon>
        <taxon>Actinomycetota</taxon>
        <taxon>Actinomycetes</taxon>
        <taxon>Geodermatophilales</taxon>
        <taxon>Geodermatophilaceae</taxon>
        <taxon>Blastococcus</taxon>
    </lineage>
</organism>
<dbReference type="InterPro" id="IPR000792">
    <property type="entry name" value="Tscrpt_reg_LuxR_C"/>
</dbReference>
<dbReference type="CDD" id="cd06170">
    <property type="entry name" value="LuxR_C_like"/>
    <property type="match status" value="1"/>
</dbReference>
<dbReference type="InterPro" id="IPR001789">
    <property type="entry name" value="Sig_transdc_resp-reg_receiver"/>
</dbReference>
<dbReference type="PANTHER" id="PTHR43214">
    <property type="entry name" value="TWO-COMPONENT RESPONSE REGULATOR"/>
    <property type="match status" value="1"/>
</dbReference>
<dbReference type="SUPFAM" id="SSF52172">
    <property type="entry name" value="CheY-like"/>
    <property type="match status" value="1"/>
</dbReference>
<feature type="region of interest" description="Disordered" evidence="4">
    <location>
        <begin position="226"/>
        <end position="246"/>
    </location>
</feature>
<evidence type="ECO:0000313" key="8">
    <source>
        <dbReference type="Proteomes" id="UP000219435"/>
    </source>
</evidence>
<keyword evidence="1" id="KW-0597">Phosphoprotein</keyword>
<keyword evidence="8" id="KW-1185">Reference proteome</keyword>
<dbReference type="InterPro" id="IPR058245">
    <property type="entry name" value="NreC/VraR/RcsB-like_REC"/>
</dbReference>
<comment type="caution">
    <text evidence="3">Lacks conserved residue(s) required for the propagation of feature annotation.</text>
</comment>
<keyword evidence="2" id="KW-0238">DNA-binding</keyword>
<dbReference type="Pfam" id="PF00196">
    <property type="entry name" value="GerE"/>
    <property type="match status" value="1"/>
</dbReference>
<dbReference type="SMART" id="SM00421">
    <property type="entry name" value="HTH_LUXR"/>
    <property type="match status" value="1"/>
</dbReference>
<dbReference type="PROSITE" id="PS00622">
    <property type="entry name" value="HTH_LUXR_1"/>
    <property type="match status" value="1"/>
</dbReference>
<evidence type="ECO:0000259" key="6">
    <source>
        <dbReference type="PROSITE" id="PS50110"/>
    </source>
</evidence>
<dbReference type="PANTHER" id="PTHR43214:SF43">
    <property type="entry name" value="TWO-COMPONENT RESPONSE REGULATOR"/>
    <property type="match status" value="1"/>
</dbReference>
<dbReference type="SMART" id="SM00448">
    <property type="entry name" value="REC"/>
    <property type="match status" value="1"/>
</dbReference>
<dbReference type="PROSITE" id="PS50043">
    <property type="entry name" value="HTH_LUXR_2"/>
    <property type="match status" value="1"/>
</dbReference>
<proteinExistence type="predicted"/>
<dbReference type="Gene3D" id="3.40.50.2300">
    <property type="match status" value="1"/>
</dbReference>
<evidence type="ECO:0000256" key="4">
    <source>
        <dbReference type="SAM" id="MobiDB-lite"/>
    </source>
</evidence>
<evidence type="ECO:0000256" key="2">
    <source>
        <dbReference type="ARBA" id="ARBA00023125"/>
    </source>
</evidence>
<dbReference type="Pfam" id="PF00072">
    <property type="entry name" value="Response_reg"/>
    <property type="match status" value="1"/>
</dbReference>
<dbReference type="Proteomes" id="UP000219435">
    <property type="component" value="Unassembled WGS sequence"/>
</dbReference>
<dbReference type="PRINTS" id="PR00038">
    <property type="entry name" value="HTHLUXR"/>
</dbReference>
<name>A0A285V4U9_9ACTN</name>
<dbReference type="InterPro" id="IPR016032">
    <property type="entry name" value="Sig_transdc_resp-reg_C-effctor"/>
</dbReference>
<dbReference type="GO" id="GO:0000160">
    <property type="term" value="P:phosphorelay signal transduction system"/>
    <property type="evidence" value="ECO:0007669"/>
    <property type="project" value="InterPro"/>
</dbReference>
<feature type="domain" description="HTH luxR-type" evidence="5">
    <location>
        <begin position="153"/>
        <end position="218"/>
    </location>
</feature>
<evidence type="ECO:0000259" key="5">
    <source>
        <dbReference type="PROSITE" id="PS50043"/>
    </source>
</evidence>
<dbReference type="EMBL" id="OBQI01000002">
    <property type="protein sequence ID" value="SOC48618.1"/>
    <property type="molecule type" value="Genomic_DNA"/>
</dbReference>
<accession>A0A285V4U9</accession>
<dbReference type="GO" id="GO:0003677">
    <property type="term" value="F:DNA binding"/>
    <property type="evidence" value="ECO:0007669"/>
    <property type="project" value="UniProtKB-KW"/>
</dbReference>
<protein>
    <submittedName>
        <fullName evidence="7">Two component transcriptional regulator, LuxR family</fullName>
    </submittedName>
</protein>
<dbReference type="InterPro" id="IPR039420">
    <property type="entry name" value="WalR-like"/>
</dbReference>
<dbReference type="SUPFAM" id="SSF46894">
    <property type="entry name" value="C-terminal effector domain of the bipartite response regulators"/>
    <property type="match status" value="1"/>
</dbReference>
<reference evidence="8" key="1">
    <citation type="submission" date="2017-08" db="EMBL/GenBank/DDBJ databases">
        <authorList>
            <person name="Varghese N."/>
            <person name="Submissions S."/>
        </authorList>
    </citation>
    <scope>NUCLEOTIDE SEQUENCE [LARGE SCALE GENOMIC DNA]</scope>
    <source>
        <strain evidence="8">DSM 4725</strain>
    </source>
</reference>
<evidence type="ECO:0000313" key="7">
    <source>
        <dbReference type="EMBL" id="SOC48618.1"/>
    </source>
</evidence>
<dbReference type="GO" id="GO:0006355">
    <property type="term" value="P:regulation of DNA-templated transcription"/>
    <property type="evidence" value="ECO:0007669"/>
    <property type="project" value="InterPro"/>
</dbReference>
<evidence type="ECO:0000256" key="3">
    <source>
        <dbReference type="PROSITE-ProRule" id="PRU00169"/>
    </source>
</evidence>
<feature type="domain" description="Response regulatory" evidence="6">
    <location>
        <begin position="14"/>
        <end position="130"/>
    </location>
</feature>
<dbReference type="InterPro" id="IPR011006">
    <property type="entry name" value="CheY-like_superfamily"/>
</dbReference>
<gene>
    <name evidence="7" type="ORF">SAMN05660748_1323</name>
</gene>
<dbReference type="CDD" id="cd17535">
    <property type="entry name" value="REC_NarL-like"/>
    <property type="match status" value="1"/>
</dbReference>